<dbReference type="OrthoDB" id="2245455at2759"/>
<feature type="compositionally biased region" description="Low complexity" evidence="1">
    <location>
        <begin position="259"/>
        <end position="269"/>
    </location>
</feature>
<evidence type="ECO:0000256" key="1">
    <source>
        <dbReference type="SAM" id="MobiDB-lite"/>
    </source>
</evidence>
<proteinExistence type="predicted"/>
<dbReference type="EMBL" id="SDOX01000010">
    <property type="protein sequence ID" value="TFJ85919.1"/>
    <property type="molecule type" value="Genomic_DNA"/>
</dbReference>
<sequence>MTSMEERGSASSHFAETAPTPERPACTFPTASPSSVPRLCSQLGTMDFPVSVSNVCVEEGPARTASRRLSRQSLESTMEELNEVSKGISDAEVKECLPEPENSLRRPFWQLLLIQRTIVSGGFLNPKLYVPRLAWEQYGARVNGLSTKMTAFEAVLSLLLGCPLPLQLVLNAPGSGVGKNDMPAPAKALGTLGLEEVDDQRVREDLLKAQKALQAFRELRAEFEVVQNSLARSFPFLRHVASEDSGARREGIGRRGRSSSRPGDSSSPVPSFGDAFSLAMSAGGGMQQIRGLMASFGRKIHKGAVSAMTAYERMGVLPAKISDAELQSYSALVCEVCEKAQRLDGWFLYLDDSRRMLEKLLSRHVSSCSSPKPPAASSFSSSSLSLLETLRALQHCVENSLVELLHCARFLQDVVVELVLRDVESLLDSYLRRARKVFSRMVWELEDSEAP</sequence>
<organism evidence="2 3">
    <name type="scientific">Nannochloropsis salina CCMP1776</name>
    <dbReference type="NCBI Taxonomy" id="1027361"/>
    <lineage>
        <taxon>Eukaryota</taxon>
        <taxon>Sar</taxon>
        <taxon>Stramenopiles</taxon>
        <taxon>Ochrophyta</taxon>
        <taxon>Eustigmatophyceae</taxon>
        <taxon>Eustigmatales</taxon>
        <taxon>Monodopsidaceae</taxon>
        <taxon>Microchloropsis</taxon>
        <taxon>Microchloropsis salina</taxon>
    </lineage>
</organism>
<evidence type="ECO:0000313" key="2">
    <source>
        <dbReference type="EMBL" id="TFJ85919.1"/>
    </source>
</evidence>
<name>A0A4D9DBL8_9STRA</name>
<feature type="region of interest" description="Disordered" evidence="1">
    <location>
        <begin position="1"/>
        <end position="31"/>
    </location>
</feature>
<dbReference type="PANTHER" id="PTHR37327">
    <property type="entry name" value="CHROMOSOME 1, WHOLE GENOME SHOTGUN SEQUENCE"/>
    <property type="match status" value="1"/>
</dbReference>
<feature type="region of interest" description="Disordered" evidence="1">
    <location>
        <begin position="247"/>
        <end position="269"/>
    </location>
</feature>
<accession>A0A4D9DBL8</accession>
<comment type="caution">
    <text evidence="2">The sequence shown here is derived from an EMBL/GenBank/DDBJ whole genome shotgun (WGS) entry which is preliminary data.</text>
</comment>
<dbReference type="Proteomes" id="UP000355283">
    <property type="component" value="Unassembled WGS sequence"/>
</dbReference>
<reference evidence="2 3" key="1">
    <citation type="submission" date="2019-01" db="EMBL/GenBank/DDBJ databases">
        <title>Nuclear Genome Assembly of the Microalgal Biofuel strain Nannochloropsis salina CCMP1776.</title>
        <authorList>
            <person name="Hovde B."/>
        </authorList>
    </citation>
    <scope>NUCLEOTIDE SEQUENCE [LARGE SCALE GENOMIC DNA]</scope>
    <source>
        <strain evidence="2 3">CCMP1776</strain>
    </source>
</reference>
<dbReference type="PANTHER" id="PTHR37327:SF1">
    <property type="entry name" value="MICROTUBULE INTERACTING AND TRANSPORT DOMAIN-CONTAINING PROTEIN"/>
    <property type="match status" value="1"/>
</dbReference>
<protein>
    <submittedName>
        <fullName evidence="2">Uncharacterized protein</fullName>
    </submittedName>
</protein>
<dbReference type="AlphaFoldDB" id="A0A4D9DBL8"/>
<evidence type="ECO:0000313" key="3">
    <source>
        <dbReference type="Proteomes" id="UP000355283"/>
    </source>
</evidence>
<gene>
    <name evidence="2" type="ORF">NSK_002739</name>
</gene>
<keyword evidence="3" id="KW-1185">Reference proteome</keyword>